<gene>
    <name evidence="1" type="ORF">Tco_0939790</name>
</gene>
<keyword evidence="1" id="KW-0548">Nucleotidyltransferase</keyword>
<reference evidence="1" key="1">
    <citation type="journal article" date="2022" name="Int. J. Mol. Sci.">
        <title>Draft Genome of Tanacetum Coccineum: Genomic Comparison of Closely Related Tanacetum-Family Plants.</title>
        <authorList>
            <person name="Yamashiro T."/>
            <person name="Shiraishi A."/>
            <person name="Nakayama K."/>
            <person name="Satake H."/>
        </authorList>
    </citation>
    <scope>NUCLEOTIDE SEQUENCE</scope>
</reference>
<keyword evidence="2" id="KW-1185">Reference proteome</keyword>
<dbReference type="Gene3D" id="3.30.420.10">
    <property type="entry name" value="Ribonuclease H-like superfamily/Ribonuclease H"/>
    <property type="match status" value="1"/>
</dbReference>
<comment type="caution">
    <text evidence="1">The sequence shown here is derived from an EMBL/GenBank/DDBJ whole genome shotgun (WGS) entry which is preliminary data.</text>
</comment>
<dbReference type="InterPro" id="IPR036397">
    <property type="entry name" value="RNaseH_sf"/>
</dbReference>
<dbReference type="Proteomes" id="UP001151760">
    <property type="component" value="Unassembled WGS sequence"/>
</dbReference>
<dbReference type="PANTHER" id="PTHR48475">
    <property type="entry name" value="RIBONUCLEASE H"/>
    <property type="match status" value="1"/>
</dbReference>
<organism evidence="1 2">
    <name type="scientific">Tanacetum coccineum</name>
    <dbReference type="NCBI Taxonomy" id="301880"/>
    <lineage>
        <taxon>Eukaryota</taxon>
        <taxon>Viridiplantae</taxon>
        <taxon>Streptophyta</taxon>
        <taxon>Embryophyta</taxon>
        <taxon>Tracheophyta</taxon>
        <taxon>Spermatophyta</taxon>
        <taxon>Magnoliopsida</taxon>
        <taxon>eudicotyledons</taxon>
        <taxon>Gunneridae</taxon>
        <taxon>Pentapetalae</taxon>
        <taxon>asterids</taxon>
        <taxon>campanulids</taxon>
        <taxon>Asterales</taxon>
        <taxon>Asteraceae</taxon>
        <taxon>Asteroideae</taxon>
        <taxon>Anthemideae</taxon>
        <taxon>Anthemidinae</taxon>
        <taxon>Tanacetum</taxon>
    </lineage>
</organism>
<reference evidence="1" key="2">
    <citation type="submission" date="2022-01" db="EMBL/GenBank/DDBJ databases">
        <authorList>
            <person name="Yamashiro T."/>
            <person name="Shiraishi A."/>
            <person name="Satake H."/>
            <person name="Nakayama K."/>
        </authorList>
    </citation>
    <scope>NUCLEOTIDE SEQUENCE</scope>
</reference>
<protein>
    <submittedName>
        <fullName evidence="1">Reverse transcriptase domain-containing protein</fullName>
    </submittedName>
</protein>
<keyword evidence="1" id="KW-0808">Transferase</keyword>
<name>A0ABQ5DLL7_9ASTR</name>
<dbReference type="SUPFAM" id="SSF53098">
    <property type="entry name" value="Ribonuclease H-like"/>
    <property type="match status" value="1"/>
</dbReference>
<evidence type="ECO:0000313" key="1">
    <source>
        <dbReference type="EMBL" id="GJT39925.1"/>
    </source>
</evidence>
<dbReference type="PANTHER" id="PTHR48475:SF1">
    <property type="entry name" value="RNASE H TYPE-1 DOMAIN-CONTAINING PROTEIN"/>
    <property type="match status" value="1"/>
</dbReference>
<sequence length="369" mass="42950">MEFMMGFEHGTRSEGRAPIDENWSTDRGGVVIWNHLIVIIYFGYDTHEEYVSASLCWSRYNWYRDWVRSFIIGREGRVYGNETYEGLLRMERRFDMMETLGLGVTLTDVYCRGVWSYGDESMTHKTGGRQHRLDYDELMVGLFTTSEVMLKYGVTHRLSTAYHPQTSGQVEVSNRGLKRILERTVGENRASWSDKLDDALWAFRIAYKTPIGCTPYKLVYGKACHLPIELEHKAYWALKHTNFDIKTAGDHRKVQLNELNELRDHAYENSLIYKEKTKRIHDSKIKNRVFNVGDRVLLFNSRLKIFSGKLKTRWSGPFTVTQVFPYGTIELSQNSGPNFKVNGHRLKHYFGGDVPQLVVPDLQTFPMDQ</sequence>
<dbReference type="InterPro" id="IPR012337">
    <property type="entry name" value="RNaseH-like_sf"/>
</dbReference>
<proteinExistence type="predicted"/>
<dbReference type="GO" id="GO:0003964">
    <property type="term" value="F:RNA-directed DNA polymerase activity"/>
    <property type="evidence" value="ECO:0007669"/>
    <property type="project" value="UniProtKB-KW"/>
</dbReference>
<dbReference type="EMBL" id="BQNB010015428">
    <property type="protein sequence ID" value="GJT39925.1"/>
    <property type="molecule type" value="Genomic_DNA"/>
</dbReference>
<keyword evidence="1" id="KW-0695">RNA-directed DNA polymerase</keyword>
<evidence type="ECO:0000313" key="2">
    <source>
        <dbReference type="Proteomes" id="UP001151760"/>
    </source>
</evidence>
<accession>A0ABQ5DLL7</accession>